<dbReference type="Pfam" id="PF19776">
    <property type="entry name" value="DUF6262"/>
    <property type="match status" value="1"/>
</dbReference>
<feature type="coiled-coil region" evidence="1">
    <location>
        <begin position="85"/>
        <end position="126"/>
    </location>
</feature>
<comment type="caution">
    <text evidence="2">The sequence shown here is derived from an EMBL/GenBank/DDBJ whole genome shotgun (WGS) entry which is preliminary data.</text>
</comment>
<keyword evidence="3" id="KW-1185">Reference proteome</keyword>
<evidence type="ECO:0000256" key="1">
    <source>
        <dbReference type="SAM" id="Coils"/>
    </source>
</evidence>
<name>A0ABN3NKZ8_STRLO</name>
<protein>
    <submittedName>
        <fullName evidence="2">DUF6262 family protein</fullName>
    </submittedName>
</protein>
<gene>
    <name evidence="2" type="ORF">GCM10010276_90000</name>
</gene>
<evidence type="ECO:0000313" key="2">
    <source>
        <dbReference type="EMBL" id="GAA2524533.1"/>
    </source>
</evidence>
<dbReference type="Proteomes" id="UP001501777">
    <property type="component" value="Unassembled WGS sequence"/>
</dbReference>
<dbReference type="InterPro" id="IPR046229">
    <property type="entry name" value="TnpC-like"/>
</dbReference>
<sequence>MPPADNARFLVEASKMRSRQARERAEEAVKAAARRGERPTVVGIANAAGVSRSWLYTQTDLITAINQLQQRAPAPHRSPQHAASEASLQRRLETALERNRQLRDKVADLTRKLETAHGEIRRLRTLTAAPSNGAAERR</sequence>
<dbReference type="EMBL" id="BAAASG010000042">
    <property type="protein sequence ID" value="GAA2524533.1"/>
    <property type="molecule type" value="Genomic_DNA"/>
</dbReference>
<proteinExistence type="predicted"/>
<evidence type="ECO:0000313" key="3">
    <source>
        <dbReference type="Proteomes" id="UP001501777"/>
    </source>
</evidence>
<dbReference type="RefSeq" id="WP_344407188.1">
    <property type="nucleotide sequence ID" value="NZ_BAAASG010000042.1"/>
</dbReference>
<keyword evidence="1" id="KW-0175">Coiled coil</keyword>
<organism evidence="2 3">
    <name type="scientific">Streptomyces longisporus</name>
    <dbReference type="NCBI Taxonomy" id="1948"/>
    <lineage>
        <taxon>Bacteria</taxon>
        <taxon>Bacillati</taxon>
        <taxon>Actinomycetota</taxon>
        <taxon>Actinomycetes</taxon>
        <taxon>Kitasatosporales</taxon>
        <taxon>Streptomycetaceae</taxon>
        <taxon>Streptomyces</taxon>
    </lineage>
</organism>
<accession>A0ABN3NKZ8</accession>
<reference evidence="2 3" key="1">
    <citation type="journal article" date="2019" name="Int. J. Syst. Evol. Microbiol.">
        <title>The Global Catalogue of Microorganisms (GCM) 10K type strain sequencing project: providing services to taxonomists for standard genome sequencing and annotation.</title>
        <authorList>
            <consortium name="The Broad Institute Genomics Platform"/>
            <consortium name="The Broad Institute Genome Sequencing Center for Infectious Disease"/>
            <person name="Wu L."/>
            <person name="Ma J."/>
        </authorList>
    </citation>
    <scope>NUCLEOTIDE SEQUENCE [LARGE SCALE GENOMIC DNA]</scope>
    <source>
        <strain evidence="2 3">JCM 4395</strain>
    </source>
</reference>